<dbReference type="InterPro" id="IPR006141">
    <property type="entry name" value="Intein_N"/>
</dbReference>
<accession>A0ABV6HZE0</accession>
<organism evidence="2 3">
    <name type="scientific">Paracoccus niistensis</name>
    <dbReference type="NCBI Taxonomy" id="632935"/>
    <lineage>
        <taxon>Bacteria</taxon>
        <taxon>Pseudomonadati</taxon>
        <taxon>Pseudomonadota</taxon>
        <taxon>Alphaproteobacteria</taxon>
        <taxon>Rhodobacterales</taxon>
        <taxon>Paracoccaceae</taxon>
        <taxon>Paracoccus</taxon>
    </lineage>
</organism>
<sequence length="546" mass="57168">SVLELGRTLIGGGGKIPWQVKGIQLVSASYQGAATSKGIYTSGETISPGAVPSNSGIILSTGQAGDFTRASGLANQSASFGTDVSGGVEGNADLNAAAGGAQTHDGAILQATFIPTGPVLTMQLVFSSDEYPEYADAGFNDVVRIKVNGEVVKLAIGTGEVSIDNITPGGTNVNGDPITPSNENLYLDNSGSQYNTEMDGLTVRLTMKAPVNPGVQNTIWVGIADTGDSRYDSNLMIVADSVQTAVIANNDTLMIGPQRTSDLDVLANDTGPQGATLTITHINGQRVSPGDSVTLVSGTVVTLNPDGTLKFKAGDVLGEETITYQIASGSGTTDTAFVTVEVACFTRGTLIETPRGPVAIEDLRAGDLVLTRDRGAQPLRWTGSSRVDAATLAETPRLRPIRIRAGALGQGAPARDLLVSPQHRILVRSKIAQRMFGAPEVLVAAKQLVLLDGIDVAEDLAGVEYFHLLFDRHEVVISNGAETESLYTGPQALRSVGPAARQEILDLFPQLLDDSVAAEPARPLPSGRLARKLAMRQVQNRQALHN</sequence>
<gene>
    <name evidence="2" type="ORF">ACFFII_01010</name>
</gene>
<proteinExistence type="predicted"/>
<dbReference type="InterPro" id="IPR049804">
    <property type="entry name" value="Choice_anch_L"/>
</dbReference>
<dbReference type="RefSeq" id="WP_377697016.1">
    <property type="nucleotide sequence ID" value="NZ_JBHLWE010000002.1"/>
</dbReference>
<dbReference type="SUPFAM" id="SSF51294">
    <property type="entry name" value="Hedgehog/intein (Hint) domain"/>
    <property type="match status" value="1"/>
</dbReference>
<keyword evidence="3" id="KW-1185">Reference proteome</keyword>
<dbReference type="InterPro" id="IPR036844">
    <property type="entry name" value="Hint_dom_sf"/>
</dbReference>
<reference evidence="2 3" key="1">
    <citation type="submission" date="2024-09" db="EMBL/GenBank/DDBJ databases">
        <authorList>
            <person name="Sun Q."/>
            <person name="Mori K."/>
        </authorList>
    </citation>
    <scope>NUCLEOTIDE SEQUENCE [LARGE SCALE GENOMIC DNA]</scope>
    <source>
        <strain evidence="2 3">KCTC 22789</strain>
    </source>
</reference>
<evidence type="ECO:0000313" key="3">
    <source>
        <dbReference type="Proteomes" id="UP001589799"/>
    </source>
</evidence>
<feature type="domain" description="Hedgehog/Intein (Hint)" evidence="1">
    <location>
        <begin position="344"/>
        <end position="489"/>
    </location>
</feature>
<dbReference type="Pfam" id="PF17963">
    <property type="entry name" value="Big_9"/>
    <property type="match status" value="1"/>
</dbReference>
<dbReference type="InterPro" id="IPR028992">
    <property type="entry name" value="Hedgehog/Intein_dom"/>
</dbReference>
<dbReference type="Gene3D" id="2.170.16.10">
    <property type="entry name" value="Hedgehog/Intein (Hint) domain"/>
    <property type="match status" value="1"/>
</dbReference>
<evidence type="ECO:0000259" key="1">
    <source>
        <dbReference type="Pfam" id="PF13403"/>
    </source>
</evidence>
<dbReference type="Pfam" id="PF13403">
    <property type="entry name" value="Hint_2"/>
    <property type="match status" value="1"/>
</dbReference>
<dbReference type="NCBIfam" id="NF038133">
    <property type="entry name" value="choice_anch_L"/>
    <property type="match status" value="1"/>
</dbReference>
<comment type="caution">
    <text evidence="2">The sequence shown here is derived from an EMBL/GenBank/DDBJ whole genome shotgun (WGS) entry which is preliminary data.</text>
</comment>
<feature type="non-terminal residue" evidence="2">
    <location>
        <position position="1"/>
    </location>
</feature>
<protein>
    <submittedName>
        <fullName evidence="2">Hint domain-containing protein</fullName>
    </submittedName>
</protein>
<dbReference type="EMBL" id="JBHLWE010000002">
    <property type="protein sequence ID" value="MFC0339346.1"/>
    <property type="molecule type" value="Genomic_DNA"/>
</dbReference>
<dbReference type="Proteomes" id="UP001589799">
    <property type="component" value="Unassembled WGS sequence"/>
</dbReference>
<evidence type="ECO:0000313" key="2">
    <source>
        <dbReference type="EMBL" id="MFC0339346.1"/>
    </source>
</evidence>
<dbReference type="PROSITE" id="PS50817">
    <property type="entry name" value="INTEIN_N_TER"/>
    <property type="match status" value="1"/>
</dbReference>
<name>A0ABV6HZE0_9RHOB</name>